<comment type="similarity">
    <text evidence="1">Belongs to the GMC oxidoreductase family.</text>
</comment>
<dbReference type="PANTHER" id="PTHR11552:SF123">
    <property type="entry name" value="GMC OXIDOREDUCTASE (AFU_ORTHOLOGUE AFUA_2G01770)-RELATED"/>
    <property type="match status" value="1"/>
</dbReference>
<proteinExistence type="inferred from homology"/>
<dbReference type="PROSITE" id="PS00624">
    <property type="entry name" value="GMC_OXRED_2"/>
    <property type="match status" value="1"/>
</dbReference>
<evidence type="ECO:0000256" key="3">
    <source>
        <dbReference type="PIRSR" id="PIRSR000137-2"/>
    </source>
</evidence>
<comment type="cofactor">
    <cofactor evidence="3">
        <name>FAD</name>
        <dbReference type="ChEBI" id="CHEBI:57692"/>
    </cofactor>
</comment>
<dbReference type="InterPro" id="IPR007867">
    <property type="entry name" value="GMC_OxRtase_C"/>
</dbReference>
<dbReference type="Gene3D" id="3.30.560.10">
    <property type="entry name" value="Glucose Oxidase, domain 3"/>
    <property type="match status" value="1"/>
</dbReference>
<dbReference type="SUPFAM" id="SSF54373">
    <property type="entry name" value="FAD-linked reductases, C-terminal domain"/>
    <property type="match status" value="1"/>
</dbReference>
<dbReference type="GO" id="GO:0050660">
    <property type="term" value="F:flavin adenine dinucleotide binding"/>
    <property type="evidence" value="ECO:0007669"/>
    <property type="project" value="InterPro"/>
</dbReference>
<dbReference type="GO" id="GO:0016614">
    <property type="term" value="F:oxidoreductase activity, acting on CH-OH group of donors"/>
    <property type="evidence" value="ECO:0007669"/>
    <property type="project" value="InterPro"/>
</dbReference>
<feature type="binding site" evidence="3">
    <location>
        <begin position="538"/>
        <end position="539"/>
    </location>
    <ligand>
        <name>FAD</name>
        <dbReference type="ChEBI" id="CHEBI:57692"/>
    </ligand>
</feature>
<dbReference type="Gene3D" id="3.50.50.60">
    <property type="entry name" value="FAD/NAD(P)-binding domain"/>
    <property type="match status" value="1"/>
</dbReference>
<dbReference type="Pfam" id="PF00732">
    <property type="entry name" value="GMC_oxred_N"/>
    <property type="match status" value="1"/>
</dbReference>
<keyword evidence="3" id="KW-0285">Flavoprotein</keyword>
<dbReference type="InterPro" id="IPR036188">
    <property type="entry name" value="FAD/NAD-bd_sf"/>
</dbReference>
<feature type="binding site" evidence="3">
    <location>
        <position position="234"/>
    </location>
    <ligand>
        <name>FAD</name>
        <dbReference type="ChEBI" id="CHEBI:57692"/>
    </ligand>
</feature>
<dbReference type="RefSeq" id="XP_013284416.1">
    <property type="nucleotide sequence ID" value="XM_013428962.1"/>
</dbReference>
<dbReference type="PIRSF" id="PIRSF000137">
    <property type="entry name" value="Alcohol_oxidase"/>
    <property type="match status" value="1"/>
</dbReference>
<feature type="domain" description="Glucose-methanol-choline oxidoreductase N-terminal" evidence="4">
    <location>
        <begin position="269"/>
        <end position="283"/>
    </location>
</feature>
<evidence type="ECO:0000313" key="6">
    <source>
        <dbReference type="Proteomes" id="UP000053029"/>
    </source>
</evidence>
<dbReference type="AlphaFoldDB" id="A0A0D2GIJ2"/>
<name>A0A0D2GIJ2_9EURO</name>
<dbReference type="SUPFAM" id="SSF51905">
    <property type="entry name" value="FAD/NAD(P)-binding domain"/>
    <property type="match status" value="1"/>
</dbReference>
<dbReference type="Proteomes" id="UP000053029">
    <property type="component" value="Unassembled WGS sequence"/>
</dbReference>
<evidence type="ECO:0000313" key="5">
    <source>
        <dbReference type="EMBL" id="KIW80608.1"/>
    </source>
</evidence>
<organism evidence="5 6">
    <name type="scientific">Fonsecaea pedrosoi CBS 271.37</name>
    <dbReference type="NCBI Taxonomy" id="1442368"/>
    <lineage>
        <taxon>Eukaryota</taxon>
        <taxon>Fungi</taxon>
        <taxon>Dikarya</taxon>
        <taxon>Ascomycota</taxon>
        <taxon>Pezizomycotina</taxon>
        <taxon>Eurotiomycetes</taxon>
        <taxon>Chaetothyriomycetidae</taxon>
        <taxon>Chaetothyriales</taxon>
        <taxon>Herpotrichiellaceae</taxon>
        <taxon>Fonsecaea</taxon>
    </lineage>
</organism>
<dbReference type="OrthoDB" id="269227at2759"/>
<accession>A0A0D2GIJ2</accession>
<keyword evidence="3" id="KW-0274">FAD</keyword>
<dbReference type="PANTHER" id="PTHR11552">
    <property type="entry name" value="GLUCOSE-METHANOL-CHOLINE GMC OXIDOREDUCTASE"/>
    <property type="match status" value="1"/>
</dbReference>
<dbReference type="Pfam" id="PF05199">
    <property type="entry name" value="GMC_oxred_C"/>
    <property type="match status" value="1"/>
</dbReference>
<keyword evidence="6" id="KW-1185">Reference proteome</keyword>
<dbReference type="EMBL" id="KN846972">
    <property type="protein sequence ID" value="KIW80608.1"/>
    <property type="molecule type" value="Genomic_DNA"/>
</dbReference>
<protein>
    <recommendedName>
        <fullName evidence="4">Glucose-methanol-choline oxidoreductase N-terminal domain-containing protein</fullName>
    </recommendedName>
</protein>
<dbReference type="GeneID" id="25306714"/>
<evidence type="ECO:0000256" key="1">
    <source>
        <dbReference type="ARBA" id="ARBA00010790"/>
    </source>
</evidence>
<reference evidence="5 6" key="1">
    <citation type="submission" date="2015-01" db="EMBL/GenBank/DDBJ databases">
        <title>The Genome Sequence of Fonsecaea pedrosoi CBS 271.37.</title>
        <authorList>
            <consortium name="The Broad Institute Genomics Platform"/>
            <person name="Cuomo C."/>
            <person name="de Hoog S."/>
            <person name="Gorbushina A."/>
            <person name="Stielow B."/>
            <person name="Teixiera M."/>
            <person name="Abouelleil A."/>
            <person name="Chapman S.B."/>
            <person name="Priest M."/>
            <person name="Young S.K."/>
            <person name="Wortman J."/>
            <person name="Nusbaum C."/>
            <person name="Birren B."/>
        </authorList>
    </citation>
    <scope>NUCLEOTIDE SEQUENCE [LARGE SCALE GENOMIC DNA]</scope>
    <source>
        <strain evidence="5 6">CBS 271.37</strain>
    </source>
</reference>
<feature type="active site" description="Proton acceptor" evidence="2">
    <location>
        <position position="537"/>
    </location>
</feature>
<evidence type="ECO:0000256" key="2">
    <source>
        <dbReference type="PIRSR" id="PIRSR000137-1"/>
    </source>
</evidence>
<dbReference type="InterPro" id="IPR000172">
    <property type="entry name" value="GMC_OxRdtase_N"/>
</dbReference>
<dbReference type="STRING" id="1442368.A0A0D2GIJ2"/>
<feature type="active site" description="Proton donor" evidence="2">
    <location>
        <position position="499"/>
    </location>
</feature>
<dbReference type="HOGENOM" id="CLU_002865_6_3_1"/>
<gene>
    <name evidence="5" type="ORF">Z517_07224</name>
</gene>
<evidence type="ECO:0000259" key="4">
    <source>
        <dbReference type="PROSITE" id="PS00624"/>
    </source>
</evidence>
<sequence>MASSLSPSSYDYIIVGGGVAGLVLASRLSRILPPSDTKQILVLEAGTDPSTTDHILTSQGAHLARESQHSYQLAISPNRHLNGRGATAPVGKALSGSAAINGGAWTRGPKSDYDLWAKVVGDDSWGYDALLPYMKRVESVVSPEGVEMDESQHGHDGPLKLTPIRSLWPTRKYPLRESIQKMWEEAGARYIPDGNAGDQNGLIEFVEVWVNSVRQLPSKIFDLTKVDIRTTSAVQRVTFTGQDQPIANGVDLVGGEHLVAKKEVIVCAGTYHSPQVLMLSGIGDPDELAKHGIEPIASNRAIGKNLTDHLAMGLTWKLEHPEKGLSIGSPLFNDPSYFAGWPVDFMTFGPLDQLAKLEPLIRTQEDRNLVLRPDASHMEIVTLYVAIGKRLTGIDVPLDGSYISTIVCFLTPTSRGSITLRSASIEDPPVIDVNFFDTDVDRAGLREALRKAASVHLGTEAGRSFISHEVAPEGYACIMDATDEEIDKRIADFGYSLDHPTSSCAMGKAVDSHCRVVGVKGLRVVDASVFPIPMACHPQSVVYAMAERVADWIAQGD</sequence>
<dbReference type="VEuPathDB" id="FungiDB:Z517_07224"/>
<dbReference type="InterPro" id="IPR012132">
    <property type="entry name" value="GMC_OxRdtase"/>
</dbReference>